<feature type="transmembrane region" description="Helical" evidence="2">
    <location>
        <begin position="76"/>
        <end position="102"/>
    </location>
</feature>
<reference evidence="3 4" key="1">
    <citation type="submission" date="2019-06" db="EMBL/GenBank/DDBJ databases">
        <title>Quisquiliibacterium sp. nov., isolated from a maize field.</title>
        <authorList>
            <person name="Lin S.-Y."/>
            <person name="Tsai C.-F."/>
            <person name="Young C.-C."/>
        </authorList>
    </citation>
    <scope>NUCLEOTIDE SEQUENCE [LARGE SCALE GENOMIC DNA]</scope>
    <source>
        <strain evidence="3 4">CC-CFT501</strain>
    </source>
</reference>
<proteinExistence type="predicted"/>
<name>A0A5C8NRI1_9BURK</name>
<keyword evidence="4" id="KW-1185">Reference proteome</keyword>
<feature type="transmembrane region" description="Helical" evidence="2">
    <location>
        <begin position="159"/>
        <end position="181"/>
    </location>
</feature>
<dbReference type="RefSeq" id="WP_147705602.1">
    <property type="nucleotide sequence ID" value="NZ_VDUY01000007.1"/>
</dbReference>
<feature type="transmembrane region" description="Helical" evidence="2">
    <location>
        <begin position="123"/>
        <end position="143"/>
    </location>
</feature>
<feature type="transmembrane region" description="Helical" evidence="2">
    <location>
        <begin position="193"/>
        <end position="212"/>
    </location>
</feature>
<accession>A0A5C8NRI1</accession>
<evidence type="ECO:0000256" key="2">
    <source>
        <dbReference type="SAM" id="Phobius"/>
    </source>
</evidence>
<sequence length="316" mass="33877">MSDEGQQATAATEVAPVGKRENVASQRLRFRPRHLQYAIPYSIAVSVLYLWGYWGVFQINPLEYVGIGDVVKLSVYPLSVALVTGAVLIGVVRGVIGVLEHLSAALDRMGNWLCPKNPSRAKTIANLSWVGIFAIIFFIGLYIQVPEAAEPTAETRSLIVWYIALAAGLWFSVSLAVKGGSDPAVAAIFDSRLLAMLSLFIVTAPIFCAFPAGRVSAHERLRDGCAPVEIAGSRSSAISTPVAGSTYLGYLGDHVFVREWSTGAVVVTRFAEGRSLVLLPLDTRSDGRPTACDVTSDVNVRSAPTERAPSPSDKVT</sequence>
<keyword evidence="2" id="KW-0472">Membrane</keyword>
<evidence type="ECO:0000313" key="4">
    <source>
        <dbReference type="Proteomes" id="UP000321548"/>
    </source>
</evidence>
<dbReference type="Proteomes" id="UP000321548">
    <property type="component" value="Unassembled WGS sequence"/>
</dbReference>
<evidence type="ECO:0000256" key="1">
    <source>
        <dbReference type="SAM" id="MobiDB-lite"/>
    </source>
</evidence>
<evidence type="ECO:0000313" key="3">
    <source>
        <dbReference type="EMBL" id="TXL63908.1"/>
    </source>
</evidence>
<dbReference type="EMBL" id="VDUY01000007">
    <property type="protein sequence ID" value="TXL63908.1"/>
    <property type="molecule type" value="Genomic_DNA"/>
</dbReference>
<keyword evidence="2" id="KW-1133">Transmembrane helix</keyword>
<protein>
    <submittedName>
        <fullName evidence="3">Uncharacterized protein</fullName>
    </submittedName>
</protein>
<dbReference type="OrthoDB" id="9035710at2"/>
<feature type="transmembrane region" description="Helical" evidence="2">
    <location>
        <begin position="37"/>
        <end position="56"/>
    </location>
</feature>
<comment type="caution">
    <text evidence="3">The sequence shown here is derived from an EMBL/GenBank/DDBJ whole genome shotgun (WGS) entry which is preliminary data.</text>
</comment>
<dbReference type="AlphaFoldDB" id="A0A5C8NRI1"/>
<organism evidence="3 4">
    <name type="scientific">Zeimonas arvi</name>
    <dbReference type="NCBI Taxonomy" id="2498847"/>
    <lineage>
        <taxon>Bacteria</taxon>
        <taxon>Pseudomonadati</taxon>
        <taxon>Pseudomonadota</taxon>
        <taxon>Betaproteobacteria</taxon>
        <taxon>Burkholderiales</taxon>
        <taxon>Burkholderiaceae</taxon>
        <taxon>Zeimonas</taxon>
    </lineage>
</organism>
<feature type="region of interest" description="Disordered" evidence="1">
    <location>
        <begin position="287"/>
        <end position="316"/>
    </location>
</feature>
<keyword evidence="2" id="KW-0812">Transmembrane</keyword>
<gene>
    <name evidence="3" type="ORF">FHP08_16585</name>
</gene>